<dbReference type="RefSeq" id="WP_105056531.1">
    <property type="nucleotide sequence ID" value="NZ_CAWNRT010000002.1"/>
</dbReference>
<dbReference type="EMBL" id="MSCO01000002">
    <property type="protein sequence ID" value="PQJ85182.1"/>
    <property type="molecule type" value="Genomic_DNA"/>
</dbReference>
<dbReference type="Proteomes" id="UP000239263">
    <property type="component" value="Unassembled WGS sequence"/>
</dbReference>
<evidence type="ECO:0000313" key="1">
    <source>
        <dbReference type="EMBL" id="PQJ85182.1"/>
    </source>
</evidence>
<dbReference type="OrthoDB" id="8451383at2"/>
<organism evidence="1 2">
    <name type="scientific">Aliivibrio sifiae</name>
    <dbReference type="NCBI Taxonomy" id="566293"/>
    <lineage>
        <taxon>Bacteria</taxon>
        <taxon>Pseudomonadati</taxon>
        <taxon>Pseudomonadota</taxon>
        <taxon>Gammaproteobacteria</taxon>
        <taxon>Vibrionales</taxon>
        <taxon>Vibrionaceae</taxon>
        <taxon>Aliivibrio</taxon>
    </lineage>
</organism>
<comment type="caution">
    <text evidence="1">The sequence shown here is derived from an EMBL/GenBank/DDBJ whole genome shotgun (WGS) entry which is preliminary data.</text>
</comment>
<sequence>MDYEALADNFQDGDVIYGLDSPRAVALATLKNRGINRTQPITTAYCCGLFGSTAIKRHIIIQNDITNAVWDPSSPKSYFSNKSINRGLIDGPRGVAFKKFIENDPYYNVASRHDPELDPQKRAKNAWQRTSKCGLKFHIESRGTIHFIITNLQIDAVVSKVGYGESITSAELRWLYRHKNVQAVIDHVKFYVADKEVLYQDVFNDRAWDTYIPSNTYGSDGEVLRISKMIDQVRSARI</sequence>
<gene>
    <name evidence="1" type="ORF">BTO22_17130</name>
</gene>
<name>A0A2S7X4U1_9GAMM</name>
<reference evidence="1 2" key="1">
    <citation type="submission" date="2016-12" db="EMBL/GenBank/DDBJ databases">
        <title>Diversity of luminous bacteria.</title>
        <authorList>
            <person name="Yoshizawa S."/>
            <person name="Kogure K."/>
        </authorList>
    </citation>
    <scope>NUCLEOTIDE SEQUENCE [LARGE SCALE GENOMIC DNA]</scope>
    <source>
        <strain evidence="1 2">ATCC 33715</strain>
    </source>
</reference>
<dbReference type="AlphaFoldDB" id="A0A2S7X4U1"/>
<protein>
    <submittedName>
        <fullName evidence="1">Uncharacterized protein</fullName>
    </submittedName>
</protein>
<evidence type="ECO:0000313" key="2">
    <source>
        <dbReference type="Proteomes" id="UP000239263"/>
    </source>
</evidence>
<accession>A0A2S7X4U1</accession>
<proteinExistence type="predicted"/>